<name>A0ABQ9D6D6_9PASS</name>
<protein>
    <submittedName>
        <fullName evidence="1">RNA-directed DNA polymerase from mobile element jockey</fullName>
    </submittedName>
</protein>
<evidence type="ECO:0000313" key="1">
    <source>
        <dbReference type="EMBL" id="KAJ7415278.1"/>
    </source>
</evidence>
<dbReference type="Proteomes" id="UP001145742">
    <property type="component" value="Unassembled WGS sequence"/>
</dbReference>
<keyword evidence="1" id="KW-0548">Nucleotidyltransferase</keyword>
<keyword evidence="2" id="KW-1185">Reference proteome</keyword>
<comment type="caution">
    <text evidence="1">The sequence shown here is derived from an EMBL/GenBank/DDBJ whole genome shotgun (WGS) entry which is preliminary data.</text>
</comment>
<accession>A0ABQ9D6D6</accession>
<reference evidence="1" key="1">
    <citation type="submission" date="2019-10" db="EMBL/GenBank/DDBJ databases">
        <authorList>
            <person name="Soares A.E.R."/>
            <person name="Aleixo A."/>
            <person name="Schneider P."/>
            <person name="Miyaki C.Y."/>
            <person name="Schneider M.P."/>
            <person name="Mello C."/>
            <person name="Vasconcelos A.T.R."/>
        </authorList>
    </citation>
    <scope>NUCLEOTIDE SEQUENCE</scope>
    <source>
        <tissue evidence="1">Muscle</tissue>
    </source>
</reference>
<gene>
    <name evidence="1" type="ORF">WISP_78927</name>
</gene>
<organism evidence="1 2">
    <name type="scientific">Willisornis vidua</name>
    <name type="common">Xingu scale-backed antbird</name>
    <dbReference type="NCBI Taxonomy" id="1566151"/>
    <lineage>
        <taxon>Eukaryota</taxon>
        <taxon>Metazoa</taxon>
        <taxon>Chordata</taxon>
        <taxon>Craniata</taxon>
        <taxon>Vertebrata</taxon>
        <taxon>Euteleostomi</taxon>
        <taxon>Archelosauria</taxon>
        <taxon>Archosauria</taxon>
        <taxon>Dinosauria</taxon>
        <taxon>Saurischia</taxon>
        <taxon>Theropoda</taxon>
        <taxon>Coelurosauria</taxon>
        <taxon>Aves</taxon>
        <taxon>Neognathae</taxon>
        <taxon>Neoaves</taxon>
        <taxon>Telluraves</taxon>
        <taxon>Australaves</taxon>
        <taxon>Passeriformes</taxon>
        <taxon>Thamnophilidae</taxon>
        <taxon>Willisornis</taxon>
    </lineage>
</organism>
<sequence>MIVTVGKYPENKTRPYSFHLFLKCRKELLTERQKTPSSSSPPSQFADLVLDDWKLANVMTIHKKVQKDNMGNYRPTSLTLVHDKVMEQIILRAKRMARESGLASMDLGGAGPS</sequence>
<dbReference type="GO" id="GO:0003964">
    <property type="term" value="F:RNA-directed DNA polymerase activity"/>
    <property type="evidence" value="ECO:0007669"/>
    <property type="project" value="UniProtKB-KW"/>
</dbReference>
<evidence type="ECO:0000313" key="2">
    <source>
        <dbReference type="Proteomes" id="UP001145742"/>
    </source>
</evidence>
<keyword evidence="1" id="KW-0695">RNA-directed DNA polymerase</keyword>
<keyword evidence="1" id="KW-0808">Transferase</keyword>
<proteinExistence type="predicted"/>
<dbReference type="EMBL" id="WHWB01033965">
    <property type="protein sequence ID" value="KAJ7415278.1"/>
    <property type="molecule type" value="Genomic_DNA"/>
</dbReference>